<keyword evidence="3" id="KW-1133">Transmembrane helix</keyword>
<evidence type="ECO:0000256" key="3">
    <source>
        <dbReference type="ARBA" id="ARBA00022989"/>
    </source>
</evidence>
<proteinExistence type="predicted"/>
<dbReference type="Proteomes" id="UP000186657">
    <property type="component" value="Unassembled WGS sequence"/>
</dbReference>
<evidence type="ECO:0000256" key="1">
    <source>
        <dbReference type="ARBA" id="ARBA00004141"/>
    </source>
</evidence>
<accession>A0A1U7N6R4</accession>
<protein>
    <recommendedName>
        <fullName evidence="7">MBOAT family protein</fullName>
    </recommendedName>
</protein>
<keyword evidence="2" id="KW-0812">Transmembrane</keyword>
<organism evidence="5 6">
    <name type="scientific">Moorena bouillonii PNG</name>
    <dbReference type="NCBI Taxonomy" id="568701"/>
    <lineage>
        <taxon>Bacteria</taxon>
        <taxon>Bacillati</taxon>
        <taxon>Cyanobacteriota</taxon>
        <taxon>Cyanophyceae</taxon>
        <taxon>Coleofasciculales</taxon>
        <taxon>Coleofasciculaceae</taxon>
        <taxon>Moorena</taxon>
    </lineage>
</organism>
<evidence type="ECO:0008006" key="7">
    <source>
        <dbReference type="Google" id="ProtNLM"/>
    </source>
</evidence>
<comment type="subcellular location">
    <subcellularLocation>
        <location evidence="1">Membrane</location>
        <topology evidence="1">Multi-pass membrane protein</topology>
    </subcellularLocation>
</comment>
<dbReference type="Pfam" id="PF03062">
    <property type="entry name" value="MBOAT"/>
    <property type="match status" value="1"/>
</dbReference>
<evidence type="ECO:0000256" key="2">
    <source>
        <dbReference type="ARBA" id="ARBA00022692"/>
    </source>
</evidence>
<evidence type="ECO:0000313" key="6">
    <source>
        <dbReference type="Proteomes" id="UP000186657"/>
    </source>
</evidence>
<dbReference type="InterPro" id="IPR004299">
    <property type="entry name" value="MBOAT_fam"/>
</dbReference>
<evidence type="ECO:0000256" key="4">
    <source>
        <dbReference type="ARBA" id="ARBA00023136"/>
    </source>
</evidence>
<keyword evidence="6" id="KW-1185">Reference proteome</keyword>
<gene>
    <name evidence="5" type="ORF">BJP37_23820</name>
</gene>
<comment type="caution">
    <text evidence="5">The sequence shown here is derived from an EMBL/GenBank/DDBJ whole genome shotgun (WGS) entry which is preliminary data.</text>
</comment>
<dbReference type="GO" id="GO:0016020">
    <property type="term" value="C:membrane"/>
    <property type="evidence" value="ECO:0007669"/>
    <property type="project" value="UniProtKB-SubCell"/>
</dbReference>
<dbReference type="GO" id="GO:0016746">
    <property type="term" value="F:acyltransferase activity"/>
    <property type="evidence" value="ECO:0007669"/>
    <property type="project" value="TreeGrafter"/>
</dbReference>
<name>A0A1U7N6R4_9CYAN</name>
<dbReference type="InterPro" id="IPR051085">
    <property type="entry name" value="MB_O-acyltransferase"/>
</dbReference>
<sequence>MTKLTAKCLGKVSNYCSLDRRSGNCINVDLKIGQFNPEDLAVGVTIFSIGLIKKVLIADTAAVYATPVFNAAASGELLTFYDAWSGALFYTFQLYFDFSGYSEMAIGAARMFGIKLPLNFNSPYKAVNISDFWRRWHITLSNFLRDYLYIPLGGNRKGELRRNLNLIITMVL</sequence>
<dbReference type="AlphaFoldDB" id="A0A1U7N6R4"/>
<dbReference type="EMBL" id="MKZS01000001">
    <property type="protein sequence ID" value="OLT61594.1"/>
    <property type="molecule type" value="Genomic_DNA"/>
</dbReference>
<dbReference type="PANTHER" id="PTHR13285">
    <property type="entry name" value="ACYLTRANSFERASE"/>
    <property type="match status" value="1"/>
</dbReference>
<keyword evidence="4" id="KW-0472">Membrane</keyword>
<evidence type="ECO:0000313" key="5">
    <source>
        <dbReference type="EMBL" id="OLT61594.1"/>
    </source>
</evidence>
<dbReference type="PANTHER" id="PTHR13285:SF23">
    <property type="entry name" value="TEICHOIC ACID D-ALANYLTRANSFERASE"/>
    <property type="match status" value="1"/>
</dbReference>
<reference evidence="5 6" key="1">
    <citation type="submission" date="2016-10" db="EMBL/GenBank/DDBJ databases">
        <title>Comparative genomics uncovers the prolific and rare metabolic potential of the cyanobacterial genus Moorea.</title>
        <authorList>
            <person name="Leao T."/>
            <person name="Castelao G."/>
            <person name="Korobeynikov A."/>
            <person name="Monroe E.A."/>
            <person name="Podell S."/>
            <person name="Glukhov E."/>
            <person name="Allen E."/>
            <person name="Gerwick W.H."/>
            <person name="Gerwick L."/>
        </authorList>
    </citation>
    <scope>NUCLEOTIDE SEQUENCE [LARGE SCALE GENOMIC DNA]</scope>
    <source>
        <strain evidence="5 6">PNG5-198</strain>
    </source>
</reference>